<evidence type="ECO:0000256" key="12">
    <source>
        <dbReference type="ARBA" id="ARBA00023136"/>
    </source>
</evidence>
<evidence type="ECO:0000313" key="21">
    <source>
        <dbReference type="Proteomes" id="UP001516400"/>
    </source>
</evidence>
<dbReference type="GO" id="GO:0005789">
    <property type="term" value="C:endoplasmic reticulum membrane"/>
    <property type="evidence" value="ECO:0007669"/>
    <property type="project" value="UniProtKB-SubCell"/>
</dbReference>
<dbReference type="InterPro" id="IPR007266">
    <property type="entry name" value="Ero1"/>
</dbReference>
<keyword evidence="7 19" id="KW-0732">Signal</keyword>
<dbReference type="AlphaFoldDB" id="A0ABD2N8X0"/>
<sequence>MFVFSLLSVILLCALNQSCGQFQRKNEDCFCGLKGNIEDCECEVDTLDDFNNVKIYPRLRSLLVKDYFRYFKVNLKKKCPFWEDDSKCSMRYCSVQSCQKDDVPIGIKGEVKKEEFFGPFLSESGSMCRNVKKPISSCVPNQCQCQNVGHTTVPKENECGRSNNLDYLNTTLSAKIVKDMELWTAHDYAQENFCIIDENDDESEYVDLLLNPERYTGYKGKSAERVWKSIYTENCFQARSWEKPSIFKLDNMCLEERVFYRTISGLHASINIHLCANYLLSDPNKPSLIQPTGEWGMNLEEFERRFLPSSTNGQGLNWLRNLYFLYLVELRAIEKAAPLLEREAFYTGNEKEDWDTKMAVNDLLKVIKQFPSHFDESVMFMGGTDKKNLKREFRDHFRNVSRIMDCVGCDKCKLWGKLQTQGLGTALKILFSIENGKVENFKLQRNEIVSLLNAFGRLSNSIYKLDDFREMQKK</sequence>
<keyword evidence="15" id="KW-0676">Redox-active center</keyword>
<feature type="binding site" evidence="17">
    <location>
        <position position="214"/>
    </location>
    <ligand>
        <name>FAD</name>
        <dbReference type="ChEBI" id="CHEBI:57692"/>
    </ligand>
</feature>
<dbReference type="PANTHER" id="PTHR12613">
    <property type="entry name" value="ERO1-RELATED"/>
    <property type="match status" value="1"/>
</dbReference>
<comment type="cofactor">
    <cofactor evidence="1 17">
        <name>FAD</name>
        <dbReference type="ChEBI" id="CHEBI:57692"/>
    </cofactor>
</comment>
<evidence type="ECO:0000256" key="4">
    <source>
        <dbReference type="ARBA" id="ARBA00011802"/>
    </source>
</evidence>
<dbReference type="GO" id="GO:0016491">
    <property type="term" value="F:oxidoreductase activity"/>
    <property type="evidence" value="ECO:0007669"/>
    <property type="project" value="UniProtKB-KW"/>
</dbReference>
<evidence type="ECO:0000256" key="1">
    <source>
        <dbReference type="ARBA" id="ARBA00001974"/>
    </source>
</evidence>
<dbReference type="EMBL" id="JABFTP020000062">
    <property type="protein sequence ID" value="KAL3274661.1"/>
    <property type="molecule type" value="Genomic_DNA"/>
</dbReference>
<evidence type="ECO:0000256" key="13">
    <source>
        <dbReference type="ARBA" id="ARBA00023157"/>
    </source>
</evidence>
<feature type="signal peptide" evidence="19">
    <location>
        <begin position="1"/>
        <end position="20"/>
    </location>
</feature>
<evidence type="ECO:0000256" key="17">
    <source>
        <dbReference type="PIRSR" id="PIRSR017205-2"/>
    </source>
</evidence>
<dbReference type="PIRSF" id="PIRSF017205">
    <property type="entry name" value="ERO1"/>
    <property type="match status" value="1"/>
</dbReference>
<name>A0ABD2N8X0_9CUCU</name>
<feature type="disulfide bond" description="Redox-active" evidence="18">
    <location>
        <begin position="88"/>
        <end position="93"/>
    </location>
</feature>
<keyword evidence="9 17" id="KW-0274">FAD</keyword>
<proteinExistence type="inferred from homology"/>
<evidence type="ECO:0000256" key="2">
    <source>
        <dbReference type="ARBA" id="ARBA00004367"/>
    </source>
</evidence>
<evidence type="ECO:0000256" key="5">
    <source>
        <dbReference type="ARBA" id="ARBA00022448"/>
    </source>
</evidence>
<feature type="chain" id="PRO_5044896423" description="Ero1-like protein" evidence="19">
    <location>
        <begin position="21"/>
        <end position="474"/>
    </location>
</feature>
<comment type="subunit">
    <text evidence="4">May function both as a monomer and a homodimer.</text>
</comment>
<evidence type="ECO:0000256" key="16">
    <source>
        <dbReference type="PIRSR" id="PIRSR017205-1"/>
    </source>
</evidence>
<evidence type="ECO:0000256" key="14">
    <source>
        <dbReference type="ARBA" id="ARBA00023180"/>
    </source>
</evidence>
<evidence type="ECO:0000256" key="18">
    <source>
        <dbReference type="PIRSR" id="PIRSR017205-3"/>
    </source>
</evidence>
<evidence type="ECO:0000256" key="15">
    <source>
        <dbReference type="ARBA" id="ARBA00023284"/>
    </source>
</evidence>
<evidence type="ECO:0000256" key="7">
    <source>
        <dbReference type="ARBA" id="ARBA00022729"/>
    </source>
</evidence>
<comment type="similarity">
    <text evidence="3">Belongs to the EROs family.</text>
</comment>
<keyword evidence="5" id="KW-0813">Transport</keyword>
<comment type="subcellular location">
    <subcellularLocation>
        <location evidence="2">Endoplasmic reticulum membrane</location>
        <topology evidence="2">Peripheral membrane protein</topology>
        <orientation evidence="2">Lumenal side</orientation>
    </subcellularLocation>
</comment>
<feature type="binding site" evidence="17">
    <location>
        <position position="267"/>
    </location>
    <ligand>
        <name>FAD</name>
        <dbReference type="ChEBI" id="CHEBI:57692"/>
    </ligand>
</feature>
<feature type="disulfide bond" evidence="18">
    <location>
        <begin position="128"/>
        <end position="194"/>
    </location>
</feature>
<dbReference type="Pfam" id="PF04137">
    <property type="entry name" value="ERO1"/>
    <property type="match status" value="2"/>
</dbReference>
<reference evidence="20 21" key="1">
    <citation type="journal article" date="2021" name="BMC Biol.">
        <title>Horizontally acquired antibacterial genes associated with adaptive radiation of ladybird beetles.</title>
        <authorList>
            <person name="Li H.S."/>
            <person name="Tang X.F."/>
            <person name="Huang Y.H."/>
            <person name="Xu Z.Y."/>
            <person name="Chen M.L."/>
            <person name="Du X.Y."/>
            <person name="Qiu B.Y."/>
            <person name="Chen P.T."/>
            <person name="Zhang W."/>
            <person name="Slipinski A."/>
            <person name="Escalona H.E."/>
            <person name="Waterhouse R.M."/>
            <person name="Zwick A."/>
            <person name="Pang H."/>
        </authorList>
    </citation>
    <scope>NUCLEOTIDE SEQUENCE [LARGE SCALE GENOMIC DNA]</scope>
    <source>
        <strain evidence="20">SYSU2018</strain>
    </source>
</reference>
<evidence type="ECO:0000256" key="6">
    <source>
        <dbReference type="ARBA" id="ARBA00022630"/>
    </source>
</evidence>
<feature type="active site" evidence="16">
    <location>
        <position position="412"/>
    </location>
</feature>
<keyword evidence="8" id="KW-0256">Endoplasmic reticulum</keyword>
<evidence type="ECO:0000313" key="20">
    <source>
        <dbReference type="EMBL" id="KAL3274661.1"/>
    </source>
</evidence>
<keyword evidence="13 18" id="KW-1015">Disulfide bond</keyword>
<accession>A0ABD2N8X0</accession>
<evidence type="ECO:0008006" key="22">
    <source>
        <dbReference type="Google" id="ProtNLM"/>
    </source>
</evidence>
<feature type="binding site" evidence="17">
    <location>
        <position position="216"/>
    </location>
    <ligand>
        <name>FAD</name>
        <dbReference type="ChEBI" id="CHEBI:57692"/>
    </ligand>
</feature>
<dbReference type="InterPro" id="IPR037192">
    <property type="entry name" value="ERO1-like_sf"/>
</dbReference>
<evidence type="ECO:0000256" key="9">
    <source>
        <dbReference type="ARBA" id="ARBA00022827"/>
    </source>
</evidence>
<feature type="disulfide bond" description="Redox-active" evidence="18">
    <location>
        <begin position="409"/>
        <end position="412"/>
    </location>
</feature>
<organism evidence="20 21">
    <name type="scientific">Cryptolaemus montrouzieri</name>
    <dbReference type="NCBI Taxonomy" id="559131"/>
    <lineage>
        <taxon>Eukaryota</taxon>
        <taxon>Metazoa</taxon>
        <taxon>Ecdysozoa</taxon>
        <taxon>Arthropoda</taxon>
        <taxon>Hexapoda</taxon>
        <taxon>Insecta</taxon>
        <taxon>Pterygota</taxon>
        <taxon>Neoptera</taxon>
        <taxon>Endopterygota</taxon>
        <taxon>Coleoptera</taxon>
        <taxon>Polyphaga</taxon>
        <taxon>Cucujiformia</taxon>
        <taxon>Coccinelloidea</taxon>
        <taxon>Coccinellidae</taxon>
        <taxon>Scymninae</taxon>
        <taxon>Scymnini</taxon>
        <taxon>Cryptolaemus</taxon>
    </lineage>
</organism>
<comment type="caution">
    <text evidence="20">The sequence shown here is derived from an EMBL/GenBank/DDBJ whole genome shotgun (WGS) entry which is preliminary data.</text>
</comment>
<evidence type="ECO:0000256" key="3">
    <source>
        <dbReference type="ARBA" id="ARBA00008277"/>
    </source>
</evidence>
<evidence type="ECO:0000256" key="19">
    <source>
        <dbReference type="SAM" id="SignalP"/>
    </source>
</evidence>
<keyword evidence="6" id="KW-0285">Flavoprotein</keyword>
<keyword evidence="10" id="KW-0249">Electron transport</keyword>
<gene>
    <name evidence="20" type="ORF">HHI36_016041</name>
</gene>
<keyword evidence="21" id="KW-1185">Reference proteome</keyword>
<dbReference type="Proteomes" id="UP001516400">
    <property type="component" value="Unassembled WGS sequence"/>
</dbReference>
<keyword evidence="12" id="KW-0472">Membrane</keyword>
<feature type="binding site" evidence="17">
    <location>
        <position position="227"/>
    </location>
    <ligand>
        <name>FAD</name>
        <dbReference type="ChEBI" id="CHEBI:57692"/>
    </ligand>
</feature>
<evidence type="ECO:0000256" key="8">
    <source>
        <dbReference type="ARBA" id="ARBA00022824"/>
    </source>
</evidence>
<evidence type="ECO:0000256" key="11">
    <source>
        <dbReference type="ARBA" id="ARBA00023002"/>
    </source>
</evidence>
<dbReference type="SUPFAM" id="SSF110019">
    <property type="entry name" value="ERO1-like"/>
    <property type="match status" value="1"/>
</dbReference>
<protein>
    <recommendedName>
        <fullName evidence="22">Ero1-like protein</fullName>
    </recommendedName>
</protein>
<evidence type="ECO:0000256" key="10">
    <source>
        <dbReference type="ARBA" id="ARBA00022982"/>
    </source>
</evidence>
<dbReference type="PANTHER" id="PTHR12613:SF0">
    <property type="entry name" value="ERO1-LIKE PROTEIN"/>
    <property type="match status" value="1"/>
</dbReference>
<feature type="binding site" evidence="17">
    <location>
        <position position="305"/>
    </location>
    <ligand>
        <name>FAD</name>
        <dbReference type="ChEBI" id="CHEBI:57692"/>
    </ligand>
</feature>
<feature type="active site" description="Nucleophile" evidence="16">
    <location>
        <position position="409"/>
    </location>
</feature>
<keyword evidence="14" id="KW-0325">Glycoprotein</keyword>
<feature type="binding site" evidence="17">
    <location>
        <position position="264"/>
    </location>
    <ligand>
        <name>FAD</name>
        <dbReference type="ChEBI" id="CHEBI:57692"/>
    </ligand>
</feature>
<keyword evidence="11" id="KW-0560">Oxidoreductase</keyword>